<accession>A0ACB5UA35</accession>
<gene>
    <name evidence="1" type="ORF">Amon02_001223900</name>
</gene>
<keyword evidence="2" id="KW-1185">Reference proteome</keyword>
<evidence type="ECO:0000313" key="2">
    <source>
        <dbReference type="Proteomes" id="UP001165064"/>
    </source>
</evidence>
<comment type="caution">
    <text evidence="1">The sequence shown here is derived from an EMBL/GenBank/DDBJ whole genome shotgun (WGS) entry which is preliminary data.</text>
</comment>
<evidence type="ECO:0000313" key="1">
    <source>
        <dbReference type="EMBL" id="GMF05166.1"/>
    </source>
</evidence>
<proteinExistence type="predicted"/>
<dbReference type="EMBL" id="BSXS01014237">
    <property type="protein sequence ID" value="GMF05166.1"/>
    <property type="molecule type" value="Genomic_DNA"/>
</dbReference>
<sequence length="274" mass="29024">MPNIELSKDIVGVSIGTGVGKLSTVPSADSLPTVSTPDSSNSGTQSSSTPASGSAGSISAPNQLGNNNRIRSFLSPSPNKQGSTTSQLLASRMQHFGSSPSGSPRSSTSGMSGSGDAAVSGSVGGGSEIATDDNKSTLEGQWRDKKASIKSSIAFNLSIDVCRLPRVLCLPFTTDTVRAFTEFLYTGQVGSNWKIVPTASEVMLVAKFYEVPLLYDLILEVLFAVISKKEAQLIKDAQSLKKQFIEHGIKFNQESRFDDGVSELPKLQLDLLDR</sequence>
<protein>
    <submittedName>
        <fullName evidence="1">Unnamed protein product</fullName>
    </submittedName>
</protein>
<organism evidence="1 2">
    <name type="scientific">Ambrosiozyma monospora</name>
    <name type="common">Yeast</name>
    <name type="synonym">Endomycopsis monosporus</name>
    <dbReference type="NCBI Taxonomy" id="43982"/>
    <lineage>
        <taxon>Eukaryota</taxon>
        <taxon>Fungi</taxon>
        <taxon>Dikarya</taxon>
        <taxon>Ascomycota</taxon>
        <taxon>Saccharomycotina</taxon>
        <taxon>Pichiomycetes</taxon>
        <taxon>Pichiales</taxon>
        <taxon>Pichiaceae</taxon>
        <taxon>Ambrosiozyma</taxon>
    </lineage>
</organism>
<reference evidence="1" key="1">
    <citation type="submission" date="2023-04" db="EMBL/GenBank/DDBJ databases">
        <title>Ambrosiozyma monospora NBRC 10751.</title>
        <authorList>
            <person name="Ichikawa N."/>
            <person name="Sato H."/>
            <person name="Tonouchi N."/>
        </authorList>
    </citation>
    <scope>NUCLEOTIDE SEQUENCE</scope>
    <source>
        <strain evidence="1">NBRC 10751</strain>
    </source>
</reference>
<dbReference type="Proteomes" id="UP001165064">
    <property type="component" value="Unassembled WGS sequence"/>
</dbReference>
<name>A0ACB5UA35_AMBMO</name>